<dbReference type="KEGG" id="pyt:PKF023_03540"/>
<dbReference type="PRINTS" id="PR00080">
    <property type="entry name" value="SDRFAMILY"/>
</dbReference>
<reference evidence="3" key="1">
    <citation type="submission" date="2022-11" db="EMBL/GenBank/DDBJ databases">
        <title>Complete Genome Sequences of three Polynucleobacter sp. Subcluster PnecC Strains KF022, KF023, and KF032 Isolated from a Shallow Eutrophic Lake in Japan.</title>
        <authorList>
            <person name="Ogata Y."/>
            <person name="Watanabe K."/>
            <person name="Takemine S."/>
            <person name="Shindo C."/>
            <person name="Kurokawa R."/>
            <person name="Suda W."/>
        </authorList>
    </citation>
    <scope>NUCLEOTIDE SEQUENCE</scope>
    <source>
        <strain evidence="3">KF023</strain>
    </source>
</reference>
<proteinExistence type="inferred from homology"/>
<dbReference type="EMBL" id="AP026973">
    <property type="protein sequence ID" value="BDT76551.1"/>
    <property type="molecule type" value="Genomic_DNA"/>
</dbReference>
<dbReference type="FunFam" id="3.40.50.720:FF:000084">
    <property type="entry name" value="Short-chain dehydrogenase reductase"/>
    <property type="match status" value="1"/>
</dbReference>
<dbReference type="AlphaFoldDB" id="A0A9C7C986"/>
<evidence type="ECO:0000256" key="1">
    <source>
        <dbReference type="ARBA" id="ARBA00006484"/>
    </source>
</evidence>
<accession>A0A9C7C986</accession>
<organism evidence="3">
    <name type="scientific">Polynucleobacter yangtzensis</name>
    <dbReference type="NCBI Taxonomy" id="1743159"/>
    <lineage>
        <taxon>Bacteria</taxon>
        <taxon>Pseudomonadati</taxon>
        <taxon>Pseudomonadota</taxon>
        <taxon>Betaproteobacteria</taxon>
        <taxon>Burkholderiales</taxon>
        <taxon>Burkholderiaceae</taxon>
        <taxon>Polynucleobacter</taxon>
    </lineage>
</organism>
<dbReference type="GO" id="GO:0016491">
    <property type="term" value="F:oxidoreductase activity"/>
    <property type="evidence" value="ECO:0007669"/>
    <property type="project" value="UniProtKB-KW"/>
</dbReference>
<dbReference type="PANTHER" id="PTHR43639">
    <property type="entry name" value="OXIDOREDUCTASE, SHORT-CHAIN DEHYDROGENASE/REDUCTASE FAMILY (AFU_ORTHOLOGUE AFUA_5G02870)"/>
    <property type="match status" value="1"/>
</dbReference>
<dbReference type="PANTHER" id="PTHR43639:SF1">
    <property type="entry name" value="SHORT-CHAIN DEHYDROGENASE_REDUCTASE FAMILY PROTEIN"/>
    <property type="match status" value="1"/>
</dbReference>
<gene>
    <name evidence="3" type="ORF">PKF023_03540</name>
</gene>
<sequence>MELDLKGKTALITGSSSGIGLVIAKKFLEEGCSVVINGRDLDSLKNAALELGEKNIALVAGDVSNPNEAAHVVSQAIELLGGSLDVLICNVGSGTSVHPGEETFNEWQRVFAANLWSATNTIEAAKHALIASRGSIVCISSICGIEVIPSAPITYSVAKAALNAYVRGIARPLGKYGVRINAVAPGNILHDGSVWSKKISANPEATMSIIEREVALAVLGEAKDVANWAAWLASPKCNFVTGGIYAVDGGQLRS</sequence>
<dbReference type="InterPro" id="IPR002347">
    <property type="entry name" value="SDR_fam"/>
</dbReference>
<name>A0A9C7C986_9BURK</name>
<dbReference type="RefSeq" id="WP_281742927.1">
    <property type="nucleotide sequence ID" value="NZ_AP026973.1"/>
</dbReference>
<dbReference type="Pfam" id="PF13561">
    <property type="entry name" value="adh_short_C2"/>
    <property type="match status" value="1"/>
</dbReference>
<keyword evidence="2" id="KW-0560">Oxidoreductase</keyword>
<dbReference type="CDD" id="cd05233">
    <property type="entry name" value="SDR_c"/>
    <property type="match status" value="1"/>
</dbReference>
<comment type="similarity">
    <text evidence="1">Belongs to the short-chain dehydrogenases/reductases (SDR) family.</text>
</comment>
<dbReference type="PRINTS" id="PR00081">
    <property type="entry name" value="GDHRDH"/>
</dbReference>
<evidence type="ECO:0000313" key="3">
    <source>
        <dbReference type="EMBL" id="BDT76551.1"/>
    </source>
</evidence>
<dbReference type="Proteomes" id="UP001211097">
    <property type="component" value="Chromosome"/>
</dbReference>
<evidence type="ECO:0000256" key="2">
    <source>
        <dbReference type="ARBA" id="ARBA00023002"/>
    </source>
</evidence>
<protein>
    <submittedName>
        <fullName evidence="3">Oxidoreductase</fullName>
    </submittedName>
</protein>
<dbReference type="SUPFAM" id="SSF51735">
    <property type="entry name" value="NAD(P)-binding Rossmann-fold domains"/>
    <property type="match status" value="1"/>
</dbReference>
<dbReference type="InterPro" id="IPR036291">
    <property type="entry name" value="NAD(P)-bd_dom_sf"/>
</dbReference>
<dbReference type="Gene3D" id="3.40.50.720">
    <property type="entry name" value="NAD(P)-binding Rossmann-like Domain"/>
    <property type="match status" value="1"/>
</dbReference>